<sequence length="237" mass="26833">MQLELPPMFASSLPHPAMTNKPELLSPALRRRLIVLSPLYPPAPPEPLDPPDPTNRFRQHKDSIYLLLCYRRHWIITAHSPNLPCRVHLWLGKEQDFHRRDLFSSPSQRSPPPLPFNLIVPEWETGLLSHHHHSVRHCQKNPPLGPTLLHLASIPGSRLCVTVSYSKAEEPMFFSLVARYGRSQSFSRWQISPFQQKCRRGAENLYPVTLLGGGLPRTLAVGLPPICLAPSLQQQSG</sequence>
<organism evidence="1 2">
    <name type="scientific">Arabis nemorensis</name>
    <dbReference type="NCBI Taxonomy" id="586526"/>
    <lineage>
        <taxon>Eukaryota</taxon>
        <taxon>Viridiplantae</taxon>
        <taxon>Streptophyta</taxon>
        <taxon>Embryophyta</taxon>
        <taxon>Tracheophyta</taxon>
        <taxon>Spermatophyta</taxon>
        <taxon>Magnoliopsida</taxon>
        <taxon>eudicotyledons</taxon>
        <taxon>Gunneridae</taxon>
        <taxon>Pentapetalae</taxon>
        <taxon>rosids</taxon>
        <taxon>malvids</taxon>
        <taxon>Brassicales</taxon>
        <taxon>Brassicaceae</taxon>
        <taxon>Arabideae</taxon>
        <taxon>Arabis</taxon>
    </lineage>
</organism>
<gene>
    <name evidence="1" type="ORF">ANE_LOCUS27336</name>
</gene>
<dbReference type="EMBL" id="CABITT030000008">
    <property type="protein sequence ID" value="VVB16892.1"/>
    <property type="molecule type" value="Genomic_DNA"/>
</dbReference>
<name>A0A565CTI2_9BRAS</name>
<protein>
    <submittedName>
        <fullName evidence="1">Uncharacterized protein</fullName>
    </submittedName>
</protein>
<reference evidence="1" key="1">
    <citation type="submission" date="2019-07" db="EMBL/GenBank/DDBJ databases">
        <authorList>
            <person name="Dittberner H."/>
        </authorList>
    </citation>
    <scope>NUCLEOTIDE SEQUENCE [LARGE SCALE GENOMIC DNA]</scope>
</reference>
<dbReference type="Proteomes" id="UP000489600">
    <property type="component" value="Unassembled WGS sequence"/>
</dbReference>
<dbReference type="AlphaFoldDB" id="A0A565CTI2"/>
<accession>A0A565CTI2</accession>
<proteinExistence type="predicted"/>
<evidence type="ECO:0000313" key="2">
    <source>
        <dbReference type="Proteomes" id="UP000489600"/>
    </source>
</evidence>
<keyword evidence="2" id="KW-1185">Reference proteome</keyword>
<evidence type="ECO:0000313" key="1">
    <source>
        <dbReference type="EMBL" id="VVB16892.1"/>
    </source>
</evidence>
<comment type="caution">
    <text evidence="1">The sequence shown here is derived from an EMBL/GenBank/DDBJ whole genome shotgun (WGS) entry which is preliminary data.</text>
</comment>